<dbReference type="RefSeq" id="WP_390355630.1">
    <property type="nucleotide sequence ID" value="NZ_JBHUIZ010000009.1"/>
</dbReference>
<dbReference type="Proteomes" id="UP001281447">
    <property type="component" value="Unassembled WGS sequence"/>
</dbReference>
<comment type="caution">
    <text evidence="1">The sequence shown here is derived from an EMBL/GenBank/DDBJ whole genome shotgun (WGS) entry which is preliminary data.</text>
</comment>
<name>A0ABU5C6F7_9BACI</name>
<evidence type="ECO:0000313" key="2">
    <source>
        <dbReference type="Proteomes" id="UP001281447"/>
    </source>
</evidence>
<dbReference type="EMBL" id="JAWDIP010000003">
    <property type="protein sequence ID" value="MDY0394922.1"/>
    <property type="molecule type" value="Genomic_DNA"/>
</dbReference>
<keyword evidence="2" id="KW-1185">Reference proteome</keyword>
<organism evidence="1 2">
    <name type="scientific">Tigheibacillus halophilus</name>
    <dbReference type="NCBI Taxonomy" id="361280"/>
    <lineage>
        <taxon>Bacteria</taxon>
        <taxon>Bacillati</taxon>
        <taxon>Bacillota</taxon>
        <taxon>Bacilli</taxon>
        <taxon>Bacillales</taxon>
        <taxon>Bacillaceae</taxon>
        <taxon>Tigheibacillus</taxon>
    </lineage>
</organism>
<reference evidence="1 2" key="1">
    <citation type="submission" date="2023-10" db="EMBL/GenBank/DDBJ databases">
        <title>Virgibacillus halophilus 5B73C genome.</title>
        <authorList>
            <person name="Miliotis G."/>
            <person name="Sengupta P."/>
            <person name="Hameed A."/>
            <person name="Chuvochina M."/>
            <person name="Mcdonagh F."/>
            <person name="Simpson A.C."/>
            <person name="Singh N.K."/>
            <person name="Rekha P.D."/>
            <person name="Raman K."/>
            <person name="Hugenholtz P."/>
            <person name="Venkateswaran K."/>
        </authorList>
    </citation>
    <scope>NUCLEOTIDE SEQUENCE [LARGE SCALE GENOMIC DNA]</scope>
    <source>
        <strain evidence="1 2">5B73C</strain>
    </source>
</reference>
<protein>
    <recommendedName>
        <fullName evidence="3">Ribbon-helix-helix protein, copG family</fullName>
    </recommendedName>
</protein>
<accession>A0ABU5C6F7</accession>
<proteinExistence type="predicted"/>
<evidence type="ECO:0008006" key="3">
    <source>
        <dbReference type="Google" id="ProtNLM"/>
    </source>
</evidence>
<sequence length="176" mass="20762">MKVEKLKYKINKIINQTKLKVAHDKKQVKVNINYHVLNDYEGKISEIQYKETAKKLDAYMDQKIVESRQDGGVRISKLSDGRYAFYQTKTPILRKINEHPEPLISGKGLYLNYDNTSDSKQINVGIDLVKLRKRSSKTEMIHFRVNREMKKKLDDMCAREEIRVSDFLRELLRQTI</sequence>
<gene>
    <name evidence="1" type="ORF">RWE15_11370</name>
</gene>
<evidence type="ECO:0000313" key="1">
    <source>
        <dbReference type="EMBL" id="MDY0394922.1"/>
    </source>
</evidence>